<gene>
    <name evidence="1" type="ORF">SDC9_39124</name>
</gene>
<accession>A0A644VP76</accession>
<protein>
    <recommendedName>
        <fullName evidence="2">Flagellar biosynthetic protein FliU</fullName>
    </recommendedName>
</protein>
<reference evidence="1" key="1">
    <citation type="submission" date="2019-08" db="EMBL/GenBank/DDBJ databases">
        <authorList>
            <person name="Kucharzyk K."/>
            <person name="Murdoch R.W."/>
            <person name="Higgins S."/>
            <person name="Loffler F."/>
        </authorList>
    </citation>
    <scope>NUCLEOTIDE SEQUENCE</scope>
</reference>
<evidence type="ECO:0008006" key="2">
    <source>
        <dbReference type="Google" id="ProtNLM"/>
    </source>
</evidence>
<dbReference type="AlphaFoldDB" id="A0A644VP76"/>
<sequence>MKIRKPDYFDKFECIADKCEDTCCAGWGIVIDEESYKNYLSVQGKFGEELRSKIVNEDNENIFVLKGDRCSFLNEDNLCDIYSNLGGDSLCYTCRQYPRYLEEFGNLREMGISLSCPEAARIILRSSKRVIFELSENDEEVNNYNDINPTLYISLMQCRKVVFDILQNRSLDLNIRCSLALIFANEIQEKIDLNDIKSIKNIKDKYLAEEFIEKIIKNLQNYKGKEYKKYNNMKEILNVFKDLKHIKPNDILGIEDALRYFWQSDTDKEIYLSFHEKFDEHYKEKNYHFEQILVYYIFRYFMKSVFDYDVLAKIKFAVISYIMIKELAVVRFLENREFKEEDMVDIAHTYSKDIEHLEENIENLEMVFETNKVFNIENLLTVMLNL</sequence>
<comment type="caution">
    <text evidence="1">The sequence shown here is derived from an EMBL/GenBank/DDBJ whole genome shotgun (WGS) entry which is preliminary data.</text>
</comment>
<dbReference type="EMBL" id="VSSQ01000377">
    <property type="protein sequence ID" value="MPL93000.1"/>
    <property type="molecule type" value="Genomic_DNA"/>
</dbReference>
<evidence type="ECO:0000313" key="1">
    <source>
        <dbReference type="EMBL" id="MPL93000.1"/>
    </source>
</evidence>
<organism evidence="1">
    <name type="scientific">bioreactor metagenome</name>
    <dbReference type="NCBI Taxonomy" id="1076179"/>
    <lineage>
        <taxon>unclassified sequences</taxon>
        <taxon>metagenomes</taxon>
        <taxon>ecological metagenomes</taxon>
    </lineage>
</organism>
<dbReference type="NCBIfam" id="NF038110">
    <property type="entry name" value="Lys_methyl_FliB"/>
    <property type="match status" value="1"/>
</dbReference>
<name>A0A644VP76_9ZZZZ</name>
<proteinExistence type="predicted"/>